<dbReference type="PANTHER" id="PTHR31279:SF58">
    <property type="entry name" value="PROTEIN EXORDIUM-LIKE 2"/>
    <property type="match status" value="1"/>
</dbReference>
<organism evidence="5 6">
    <name type="scientific">[Myrmecia] bisecta</name>
    <dbReference type="NCBI Taxonomy" id="41462"/>
    <lineage>
        <taxon>Eukaryota</taxon>
        <taxon>Viridiplantae</taxon>
        <taxon>Chlorophyta</taxon>
        <taxon>core chlorophytes</taxon>
        <taxon>Trebouxiophyceae</taxon>
        <taxon>Trebouxiales</taxon>
        <taxon>Trebouxiaceae</taxon>
        <taxon>Myrmecia</taxon>
    </lineage>
</organism>
<dbReference type="GO" id="GO:0005576">
    <property type="term" value="C:extracellular region"/>
    <property type="evidence" value="ECO:0007669"/>
    <property type="project" value="UniProtKB-SubCell"/>
</dbReference>
<accession>A0AAW1R800</accession>
<gene>
    <name evidence="5" type="ORF">WJX72_007703</name>
</gene>
<dbReference type="Proteomes" id="UP001489004">
    <property type="component" value="Unassembled WGS sequence"/>
</dbReference>
<dbReference type="EMBL" id="JALJOR010000001">
    <property type="protein sequence ID" value="KAK9829759.1"/>
    <property type="molecule type" value="Genomic_DNA"/>
</dbReference>
<comment type="similarity">
    <text evidence="4">Belongs to the EXORDIUM family.</text>
</comment>
<comment type="caution">
    <text evidence="5">The sequence shown here is derived from an EMBL/GenBank/DDBJ whole genome shotgun (WGS) entry which is preliminary data.</text>
</comment>
<proteinExistence type="inferred from homology"/>
<evidence type="ECO:0000256" key="1">
    <source>
        <dbReference type="ARBA" id="ARBA00004613"/>
    </source>
</evidence>
<dbReference type="InterPro" id="IPR006766">
    <property type="entry name" value="EXORDIUM-like"/>
</dbReference>
<evidence type="ECO:0000256" key="4">
    <source>
        <dbReference type="ARBA" id="ARBA00023591"/>
    </source>
</evidence>
<keyword evidence="2" id="KW-0964">Secreted</keyword>
<sequence length="259" mass="28425">MIYHGGDIIPGKVTINLILYGDWSVFKVGNDAQEIITNFVENLGTSSYWRTATGYYDTDDFVKANIVLGGVFYDRFSTGFGTSLDYAALPAIVQNAIQTGFGGVADYNALYVVITDPDVTNSYGFCSEFCAYHTFYSDGDQAVKYTFVGNPATQCYYSCAPQDDPSQPTANGNPGIDALTSSLAHEIAEAITDPKPFTTWYDQNRLEIADKCAYNYILDPLPTVANGGQYNVALGNRRYLLQGLWVNDLGGYCDILPTY</sequence>
<evidence type="ECO:0000313" key="5">
    <source>
        <dbReference type="EMBL" id="KAK9829759.1"/>
    </source>
</evidence>
<evidence type="ECO:0000313" key="6">
    <source>
        <dbReference type="Proteomes" id="UP001489004"/>
    </source>
</evidence>
<reference evidence="5 6" key="1">
    <citation type="journal article" date="2024" name="Nat. Commun.">
        <title>Phylogenomics reveals the evolutionary origins of lichenization in chlorophyte algae.</title>
        <authorList>
            <person name="Puginier C."/>
            <person name="Libourel C."/>
            <person name="Otte J."/>
            <person name="Skaloud P."/>
            <person name="Haon M."/>
            <person name="Grisel S."/>
            <person name="Petersen M."/>
            <person name="Berrin J.G."/>
            <person name="Delaux P.M."/>
            <person name="Dal Grande F."/>
            <person name="Keller J."/>
        </authorList>
    </citation>
    <scope>NUCLEOTIDE SEQUENCE [LARGE SCALE GENOMIC DNA]</scope>
    <source>
        <strain evidence="5 6">SAG 2043</strain>
    </source>
</reference>
<evidence type="ECO:0000256" key="3">
    <source>
        <dbReference type="ARBA" id="ARBA00022729"/>
    </source>
</evidence>
<keyword evidence="6" id="KW-1185">Reference proteome</keyword>
<dbReference type="AlphaFoldDB" id="A0AAW1R800"/>
<evidence type="ECO:0000256" key="2">
    <source>
        <dbReference type="ARBA" id="ARBA00022525"/>
    </source>
</evidence>
<protein>
    <submittedName>
        <fullName evidence="5">Uncharacterized protein</fullName>
    </submittedName>
</protein>
<name>A0AAW1R800_9CHLO</name>
<keyword evidence="3" id="KW-0732">Signal</keyword>
<dbReference type="PANTHER" id="PTHR31279">
    <property type="entry name" value="PROTEIN EXORDIUM-LIKE 5"/>
    <property type="match status" value="1"/>
</dbReference>
<comment type="subcellular location">
    <subcellularLocation>
        <location evidence="1">Secreted</location>
    </subcellularLocation>
</comment>
<dbReference type="Pfam" id="PF04674">
    <property type="entry name" value="Phi_1"/>
    <property type="match status" value="1"/>
</dbReference>